<feature type="transmembrane region" description="Helical" evidence="2">
    <location>
        <begin position="62"/>
        <end position="78"/>
    </location>
</feature>
<feature type="signal peptide" evidence="3">
    <location>
        <begin position="1"/>
        <end position="22"/>
    </location>
</feature>
<evidence type="ECO:0000313" key="5">
    <source>
        <dbReference type="Proteomes" id="UP000637578"/>
    </source>
</evidence>
<feature type="chain" id="PRO_5038801881" evidence="3">
    <location>
        <begin position="23"/>
        <end position="88"/>
    </location>
</feature>
<keyword evidence="2" id="KW-0472">Membrane</keyword>
<dbReference type="AlphaFoldDB" id="A0A8J3CGZ2"/>
<dbReference type="Proteomes" id="UP000637578">
    <property type="component" value="Unassembled WGS sequence"/>
</dbReference>
<feature type="region of interest" description="Disordered" evidence="1">
    <location>
        <begin position="27"/>
        <end position="58"/>
    </location>
</feature>
<dbReference type="RefSeq" id="WP_189059977.1">
    <property type="nucleotide sequence ID" value="NZ_BMMK01000020.1"/>
</dbReference>
<accession>A0A8J3CGZ2</accession>
<reference evidence="4" key="2">
    <citation type="submission" date="2020-09" db="EMBL/GenBank/DDBJ databases">
        <authorList>
            <person name="Sun Q."/>
            <person name="Zhou Y."/>
        </authorList>
    </citation>
    <scope>NUCLEOTIDE SEQUENCE</scope>
    <source>
        <strain evidence="4">CGMCC 4.5737</strain>
    </source>
</reference>
<sequence length="88" mass="9243">MRPASRGALATLLALSVVLVPAYPGAAAAGRADTPVARPEPTTTVSTPDDTPGQDGREKDRLWLGFVAAALFATVIYGRRVRAKHRSS</sequence>
<feature type="compositionally biased region" description="Low complexity" evidence="1">
    <location>
        <begin position="27"/>
        <end position="51"/>
    </location>
</feature>
<reference evidence="4" key="1">
    <citation type="journal article" date="2014" name="Int. J. Syst. Evol. Microbiol.">
        <title>Complete genome sequence of Corynebacterium casei LMG S-19264T (=DSM 44701T), isolated from a smear-ripened cheese.</title>
        <authorList>
            <consortium name="US DOE Joint Genome Institute (JGI-PGF)"/>
            <person name="Walter F."/>
            <person name="Albersmeier A."/>
            <person name="Kalinowski J."/>
            <person name="Ruckert C."/>
        </authorList>
    </citation>
    <scope>NUCLEOTIDE SEQUENCE</scope>
    <source>
        <strain evidence="4">CGMCC 4.5737</strain>
    </source>
</reference>
<proteinExistence type="predicted"/>
<evidence type="ECO:0000313" key="4">
    <source>
        <dbReference type="EMBL" id="GGM65850.1"/>
    </source>
</evidence>
<evidence type="ECO:0000256" key="2">
    <source>
        <dbReference type="SAM" id="Phobius"/>
    </source>
</evidence>
<organism evidence="4 5">
    <name type="scientific">Longimycelium tulufanense</name>
    <dbReference type="NCBI Taxonomy" id="907463"/>
    <lineage>
        <taxon>Bacteria</taxon>
        <taxon>Bacillati</taxon>
        <taxon>Actinomycetota</taxon>
        <taxon>Actinomycetes</taxon>
        <taxon>Pseudonocardiales</taxon>
        <taxon>Pseudonocardiaceae</taxon>
        <taxon>Longimycelium</taxon>
    </lineage>
</organism>
<keyword evidence="2" id="KW-0812">Transmembrane</keyword>
<gene>
    <name evidence="4" type="ORF">GCM10012275_40600</name>
</gene>
<name>A0A8J3CGZ2_9PSEU</name>
<keyword evidence="3" id="KW-0732">Signal</keyword>
<dbReference type="EMBL" id="BMMK01000020">
    <property type="protein sequence ID" value="GGM65850.1"/>
    <property type="molecule type" value="Genomic_DNA"/>
</dbReference>
<comment type="caution">
    <text evidence="4">The sequence shown here is derived from an EMBL/GenBank/DDBJ whole genome shotgun (WGS) entry which is preliminary data.</text>
</comment>
<keyword evidence="2" id="KW-1133">Transmembrane helix</keyword>
<protein>
    <submittedName>
        <fullName evidence="4">Uncharacterized protein</fullName>
    </submittedName>
</protein>
<keyword evidence="5" id="KW-1185">Reference proteome</keyword>
<evidence type="ECO:0000256" key="1">
    <source>
        <dbReference type="SAM" id="MobiDB-lite"/>
    </source>
</evidence>
<evidence type="ECO:0000256" key="3">
    <source>
        <dbReference type="SAM" id="SignalP"/>
    </source>
</evidence>